<evidence type="ECO:0000313" key="4">
    <source>
        <dbReference type="Proteomes" id="UP000466514"/>
    </source>
</evidence>
<dbReference type="Pfam" id="PF05970">
    <property type="entry name" value="PIF1"/>
    <property type="match status" value="1"/>
</dbReference>
<organism evidence="3 4">
    <name type="scientific">Mycolicibacterium psychrotolerans</name>
    <dbReference type="NCBI Taxonomy" id="216929"/>
    <lineage>
        <taxon>Bacteria</taxon>
        <taxon>Bacillati</taxon>
        <taxon>Actinomycetota</taxon>
        <taxon>Actinomycetes</taxon>
        <taxon>Mycobacteriales</taxon>
        <taxon>Mycobacteriaceae</taxon>
        <taxon>Mycolicibacterium</taxon>
    </lineage>
</organism>
<dbReference type="SUPFAM" id="SSF52540">
    <property type="entry name" value="P-loop containing nucleoside triphosphate hydrolases"/>
    <property type="match status" value="2"/>
</dbReference>
<gene>
    <name evidence="3" type="ORF">MPSYJ_54970</name>
</gene>
<protein>
    <recommendedName>
        <fullName evidence="5">AAA family ATPase</fullName>
    </recommendedName>
</protein>
<dbReference type="InterPro" id="IPR027417">
    <property type="entry name" value="P-loop_NTPase"/>
</dbReference>
<dbReference type="Proteomes" id="UP000466514">
    <property type="component" value="Chromosome"/>
</dbReference>
<dbReference type="GO" id="GO:0003678">
    <property type="term" value="F:DNA helicase activity"/>
    <property type="evidence" value="ECO:0007669"/>
    <property type="project" value="InterPro"/>
</dbReference>
<dbReference type="CDD" id="cd18809">
    <property type="entry name" value="SF1_C_RecD"/>
    <property type="match status" value="1"/>
</dbReference>
<name>A0A7I7MIT0_9MYCO</name>
<sequence>MIVLTDEFRHALELLGGGGHVFLTGKAGTGKSTLIRRFMADTDRSVVVVAPTGIAALNVDGYTIHRLFGFRTTTTLEDIRGGDYRPGRFTKTLASLQTLIIDEASMVRADVFDMVAAALARFGPAPGTPFGGVQIVLVGDLYQLPPVVSEHEAGFFSSTYETPYFFSARAFRRDDFPTVSLTTVFRQLGDDRMTAILNEIREGVLLGHAQEQLNARADKDFVPPDDEFWLTLAPTNRLVTARNRQQLERLPGDEFVHHAKASGDLSLFDPPVEETLRFKVGAQVMMLNNDQGDRWINGSIGRVVGVGYDRYGAVVDVEFQDGSCADVAPFTWEATRPVLAGGSLSREVIGSYTQLPFKLAWAITIHKSQGQTLDRVVVDLTGGMFSTGQLYVALSRCTSLAGLVLKRPVLPKDLKTDRRIARFLREAGDGSGARRFCAFGMLTVGDEGRMSRPRPVELAVAFDDGTAVTTLINPQRDLADARTAYGITVSDVLLAPTLREAWAVIAPMLAGFTPVGAGVDEQLGLMDFELKRLGYVTAMPLGVELRGTRVTGRTALERARAALKAFRVSDTADGSTAFEEPDAVEVSGLLVSRDPTAPTPTADHLPGLSALLRISRDVGAVLLGAQPAPGAASTWDAAARQSVADQLRAAASRVRLTDDVLHRLRDAESLLGCDIAGDIASAGRHAADEALVPGVRICFTGIAQDEAGRIVDREEMERLAVSAGLAPVKSVSKTRCDVLVTAEAGTQSGKARKAVEYGKPVLTADEFFAWLAARPRLPAE</sequence>
<dbReference type="InterPro" id="IPR003593">
    <property type="entry name" value="AAA+_ATPase"/>
</dbReference>
<dbReference type="SMART" id="SM00292">
    <property type="entry name" value="BRCT"/>
    <property type="match status" value="1"/>
</dbReference>
<dbReference type="SMART" id="SM00382">
    <property type="entry name" value="AAA"/>
    <property type="match status" value="1"/>
</dbReference>
<evidence type="ECO:0000313" key="3">
    <source>
        <dbReference type="EMBL" id="BBX72036.1"/>
    </source>
</evidence>
<evidence type="ECO:0000259" key="1">
    <source>
        <dbReference type="SMART" id="SM00292"/>
    </source>
</evidence>
<dbReference type="PANTHER" id="PTHR47642:SF5">
    <property type="entry name" value="ATP-DEPENDENT DNA HELICASE"/>
    <property type="match status" value="1"/>
</dbReference>
<dbReference type="AlphaFoldDB" id="A0A7I7MIT0"/>
<dbReference type="GO" id="GO:0006281">
    <property type="term" value="P:DNA repair"/>
    <property type="evidence" value="ECO:0007669"/>
    <property type="project" value="InterPro"/>
</dbReference>
<dbReference type="PANTHER" id="PTHR47642">
    <property type="entry name" value="ATP-DEPENDENT DNA HELICASE"/>
    <property type="match status" value="1"/>
</dbReference>
<dbReference type="InterPro" id="IPR010285">
    <property type="entry name" value="DNA_helicase_pif1-like_DEAD"/>
</dbReference>
<evidence type="ECO:0008006" key="5">
    <source>
        <dbReference type="Google" id="ProtNLM"/>
    </source>
</evidence>
<dbReference type="InterPro" id="IPR051055">
    <property type="entry name" value="PIF1_helicase"/>
</dbReference>
<feature type="domain" description="BRCT" evidence="1">
    <location>
        <begin position="689"/>
        <end position="774"/>
    </location>
</feature>
<evidence type="ECO:0000259" key="2">
    <source>
        <dbReference type="SMART" id="SM00382"/>
    </source>
</evidence>
<dbReference type="KEGG" id="mpsc:MPSYJ_54970"/>
<dbReference type="EMBL" id="AP022574">
    <property type="protein sequence ID" value="BBX72036.1"/>
    <property type="molecule type" value="Genomic_DNA"/>
</dbReference>
<accession>A0A7I7MIT0</accession>
<dbReference type="SUPFAM" id="SSF52113">
    <property type="entry name" value="BRCT domain"/>
    <property type="match status" value="1"/>
</dbReference>
<proteinExistence type="predicted"/>
<dbReference type="Gene3D" id="3.40.50.10190">
    <property type="entry name" value="BRCT domain"/>
    <property type="match status" value="1"/>
</dbReference>
<dbReference type="GO" id="GO:0000723">
    <property type="term" value="P:telomere maintenance"/>
    <property type="evidence" value="ECO:0007669"/>
    <property type="project" value="InterPro"/>
</dbReference>
<dbReference type="Gene3D" id="3.40.50.300">
    <property type="entry name" value="P-loop containing nucleotide triphosphate hydrolases"/>
    <property type="match status" value="2"/>
</dbReference>
<dbReference type="InterPro" id="IPR036420">
    <property type="entry name" value="BRCT_dom_sf"/>
</dbReference>
<feature type="domain" description="AAA+ ATPase" evidence="2">
    <location>
        <begin position="17"/>
        <end position="140"/>
    </location>
</feature>
<reference evidence="3 4" key="1">
    <citation type="journal article" date="2019" name="Emerg. Microbes Infect.">
        <title>Comprehensive subspecies identification of 175 nontuberculous mycobacteria species based on 7547 genomic profiles.</title>
        <authorList>
            <person name="Matsumoto Y."/>
            <person name="Kinjo T."/>
            <person name="Motooka D."/>
            <person name="Nabeya D."/>
            <person name="Jung N."/>
            <person name="Uechi K."/>
            <person name="Horii T."/>
            <person name="Iida T."/>
            <person name="Fujita J."/>
            <person name="Nakamura S."/>
        </authorList>
    </citation>
    <scope>NUCLEOTIDE SEQUENCE [LARGE SCALE GENOMIC DNA]</scope>
    <source>
        <strain evidence="3 4">JCM 13323</strain>
    </source>
</reference>
<keyword evidence="4" id="KW-1185">Reference proteome</keyword>
<dbReference type="InterPro" id="IPR001357">
    <property type="entry name" value="BRCT_dom"/>
</dbReference>